<dbReference type="Proteomes" id="UP000017861">
    <property type="component" value="Unassembled WGS sequence"/>
</dbReference>
<protein>
    <submittedName>
        <fullName evidence="2">Uncharacterized protein</fullName>
    </submittedName>
</protein>
<proteinExistence type="predicted"/>
<dbReference type="AlphaFoldDB" id="V5B236"/>
<keyword evidence="1" id="KW-0812">Transmembrane</keyword>
<dbReference type="EMBL" id="AYLP01000265">
    <property type="protein sequence ID" value="ESS61604.1"/>
    <property type="molecule type" value="Genomic_DNA"/>
</dbReference>
<keyword evidence="1" id="KW-0472">Membrane</keyword>
<comment type="caution">
    <text evidence="2">The sequence shown here is derived from an EMBL/GenBank/DDBJ whole genome shotgun (WGS) entry which is preliminary data.</text>
</comment>
<reference evidence="2 3" key="1">
    <citation type="journal article" date="2014" name="Genome Announc.">
        <title>Trypanosoma cruzi Clone Dm28c Draft Genome Sequence.</title>
        <authorList>
            <person name="Grisard E.C."/>
            <person name="Teixeira S.M."/>
            <person name="de Almeida L.G."/>
            <person name="Stoco P.H."/>
            <person name="Gerber A.L."/>
            <person name="Talavera-Lopez C."/>
            <person name="Lima O.C."/>
            <person name="Andersson B."/>
            <person name="de Vasconcelos A.T."/>
        </authorList>
    </citation>
    <scope>NUCLEOTIDE SEQUENCE [LARGE SCALE GENOMIC DNA]</scope>
    <source>
        <strain evidence="2 3">Dm28c</strain>
    </source>
</reference>
<evidence type="ECO:0000256" key="1">
    <source>
        <dbReference type="SAM" id="Phobius"/>
    </source>
</evidence>
<accession>V5B236</accession>
<dbReference type="VEuPathDB" id="TriTrypDB:TCDM_10795"/>
<evidence type="ECO:0000313" key="3">
    <source>
        <dbReference type="Proteomes" id="UP000017861"/>
    </source>
</evidence>
<name>V5B236_TRYCR</name>
<feature type="transmembrane region" description="Helical" evidence="1">
    <location>
        <begin position="36"/>
        <end position="55"/>
    </location>
</feature>
<gene>
    <name evidence="2" type="ORF">TCDM_10795</name>
</gene>
<sequence>MEGQTVEAHVTIFSIFFPDKIYTGSLVWPHGNQAKVFCVTFHLLFIFSFLCVAVIEDDFSFFLFTFLRGG</sequence>
<keyword evidence="1" id="KW-1133">Transmembrane helix</keyword>
<evidence type="ECO:0000313" key="2">
    <source>
        <dbReference type="EMBL" id="ESS61604.1"/>
    </source>
</evidence>
<organism evidence="2 3">
    <name type="scientific">Trypanosoma cruzi Dm28c</name>
    <dbReference type="NCBI Taxonomy" id="1416333"/>
    <lineage>
        <taxon>Eukaryota</taxon>
        <taxon>Discoba</taxon>
        <taxon>Euglenozoa</taxon>
        <taxon>Kinetoplastea</taxon>
        <taxon>Metakinetoplastina</taxon>
        <taxon>Trypanosomatida</taxon>
        <taxon>Trypanosomatidae</taxon>
        <taxon>Trypanosoma</taxon>
        <taxon>Schizotrypanum</taxon>
    </lineage>
</organism>